<protein>
    <submittedName>
        <fullName evidence="1">Uncharacterized protein</fullName>
    </submittedName>
</protein>
<accession>A0ACC0LMT4</accession>
<keyword evidence="2" id="KW-1185">Reference proteome</keyword>
<dbReference type="EMBL" id="CM046399">
    <property type="protein sequence ID" value="KAI8529478.1"/>
    <property type="molecule type" value="Genomic_DNA"/>
</dbReference>
<evidence type="ECO:0000313" key="2">
    <source>
        <dbReference type="Proteomes" id="UP001062846"/>
    </source>
</evidence>
<sequence>MSLTSVKMSEDVWLTCLTHALSTETEEIMGLLLGDIQHRMTLATGTTTRVIGWYHSHPHITVLPSHVDVRTQAMYQLLDSGFIGLIFSCFSEDVHKVGRIQVIAFQSLDGNQNHTLRAVPLSPVNRSGIIDIESSLSSSENAFTRSGSVRAESLEQDTGDSRAAAGVFKGGARSSDLGGFFANADANFTGREKTGGNYSTNNLEMTIGDIDPMDMSESMQEAMHRSNLDMSGAEYVRKEIPLYVLPTLSLLKLDCPLASFTDLQRVLFEEERTAYTQAISQNMSLSPAINALQDRLRENEIRLAMLTDETKILETEVSSLGSPRNISSPQGLRGSASFGHRDLYSPESVSTRTVSGPGSRSRKGS</sequence>
<name>A0ACC0LMT4_RHOML</name>
<gene>
    <name evidence="1" type="ORF">RHMOL_Rhmol12G0227400</name>
</gene>
<organism evidence="1 2">
    <name type="scientific">Rhododendron molle</name>
    <name type="common">Chinese azalea</name>
    <name type="synonym">Azalea mollis</name>
    <dbReference type="NCBI Taxonomy" id="49168"/>
    <lineage>
        <taxon>Eukaryota</taxon>
        <taxon>Viridiplantae</taxon>
        <taxon>Streptophyta</taxon>
        <taxon>Embryophyta</taxon>
        <taxon>Tracheophyta</taxon>
        <taxon>Spermatophyta</taxon>
        <taxon>Magnoliopsida</taxon>
        <taxon>eudicotyledons</taxon>
        <taxon>Gunneridae</taxon>
        <taxon>Pentapetalae</taxon>
        <taxon>asterids</taxon>
        <taxon>Ericales</taxon>
        <taxon>Ericaceae</taxon>
        <taxon>Ericoideae</taxon>
        <taxon>Rhodoreae</taxon>
        <taxon>Rhododendron</taxon>
    </lineage>
</organism>
<proteinExistence type="predicted"/>
<evidence type="ECO:0000313" key="1">
    <source>
        <dbReference type="EMBL" id="KAI8529478.1"/>
    </source>
</evidence>
<dbReference type="Proteomes" id="UP001062846">
    <property type="component" value="Chromosome 12"/>
</dbReference>
<comment type="caution">
    <text evidence="1">The sequence shown here is derived from an EMBL/GenBank/DDBJ whole genome shotgun (WGS) entry which is preliminary data.</text>
</comment>
<reference evidence="1" key="1">
    <citation type="submission" date="2022-02" db="EMBL/GenBank/DDBJ databases">
        <title>Plant Genome Project.</title>
        <authorList>
            <person name="Zhang R.-G."/>
        </authorList>
    </citation>
    <scope>NUCLEOTIDE SEQUENCE</scope>
    <source>
        <strain evidence="1">AT1</strain>
    </source>
</reference>